<protein>
    <submittedName>
        <fullName evidence="1">Structural maintenance of chromosomes protein 5</fullName>
    </submittedName>
</protein>
<sequence>MVEVQTEMEIELATCCQCLSMAAASGMSSAVIAMFAECQKHLATMVAQAQQLDAELICMQCHKHQARVQWEQPLSDIVVRISNKFHAMFDHIDCLGKVSLRKAGDGIISSSSVEGEEGCVDDKDYDNWGIEIRVAFHCNKALQVLDNYHQLGGERAVSTILYLQALQLLIVAPFRIVDEINQGMNKRSERLVHSLIVDSACQQGLLQYFLITLKLLPDLDYHLLMKVLCIFNGEWQPESFNFGKYISNAHRSA</sequence>
<organism evidence="1 2">
    <name type="scientific">Coemansia furcata</name>
    <dbReference type="NCBI Taxonomy" id="417177"/>
    <lineage>
        <taxon>Eukaryota</taxon>
        <taxon>Fungi</taxon>
        <taxon>Fungi incertae sedis</taxon>
        <taxon>Zoopagomycota</taxon>
        <taxon>Kickxellomycotina</taxon>
        <taxon>Kickxellomycetes</taxon>
        <taxon>Kickxellales</taxon>
        <taxon>Kickxellaceae</taxon>
        <taxon>Coemansia</taxon>
    </lineage>
</organism>
<evidence type="ECO:0000313" key="2">
    <source>
        <dbReference type="Proteomes" id="UP001140096"/>
    </source>
</evidence>
<keyword evidence="2" id="KW-1185">Reference proteome</keyword>
<evidence type="ECO:0000313" key="1">
    <source>
        <dbReference type="EMBL" id="KAJ2813777.1"/>
    </source>
</evidence>
<reference evidence="1" key="1">
    <citation type="submission" date="2022-07" db="EMBL/GenBank/DDBJ databases">
        <title>Phylogenomic reconstructions and comparative analyses of Kickxellomycotina fungi.</title>
        <authorList>
            <person name="Reynolds N.K."/>
            <person name="Stajich J.E."/>
            <person name="Barry K."/>
            <person name="Grigoriev I.V."/>
            <person name="Crous P."/>
            <person name="Smith M.E."/>
        </authorList>
    </citation>
    <scope>NUCLEOTIDE SEQUENCE</scope>
    <source>
        <strain evidence="1">CBS 102833</strain>
    </source>
</reference>
<comment type="caution">
    <text evidence="1">The sequence shown here is derived from an EMBL/GenBank/DDBJ whole genome shotgun (WGS) entry which is preliminary data.</text>
</comment>
<name>A0ACC1LRS7_9FUNG</name>
<dbReference type="EMBL" id="JANBUP010000022">
    <property type="protein sequence ID" value="KAJ2813777.1"/>
    <property type="molecule type" value="Genomic_DNA"/>
</dbReference>
<proteinExistence type="predicted"/>
<accession>A0ACC1LRS7</accession>
<dbReference type="Proteomes" id="UP001140096">
    <property type="component" value="Unassembled WGS sequence"/>
</dbReference>
<gene>
    <name evidence="1" type="primary">SMC5_2</name>
    <name evidence="1" type="ORF">H4S07_000420</name>
</gene>